<dbReference type="GO" id="GO:0046872">
    <property type="term" value="F:metal ion binding"/>
    <property type="evidence" value="ECO:0007669"/>
    <property type="project" value="UniProtKB-KW"/>
</dbReference>
<dbReference type="InterPro" id="IPR010388">
    <property type="entry name" value="Anaerobic_Co-chelatase"/>
</dbReference>
<protein>
    <submittedName>
        <fullName evidence="3">Sirohydrochlorin cobaltochelatase</fullName>
    </submittedName>
</protein>
<dbReference type="STRING" id="94869.SAMN04488529_1268"/>
<dbReference type="GO" id="GO:0019251">
    <property type="term" value="P:anaerobic cobalamin biosynthetic process"/>
    <property type="evidence" value="ECO:0007669"/>
    <property type="project" value="InterPro"/>
</dbReference>
<dbReference type="RefSeq" id="WP_089973629.1">
    <property type="nucleotide sequence ID" value="NZ_FNJM01000026.1"/>
</dbReference>
<evidence type="ECO:0000313" key="4">
    <source>
        <dbReference type="Proteomes" id="UP000198597"/>
    </source>
</evidence>
<dbReference type="OrthoDB" id="9770331at2"/>
<feature type="binding site" evidence="2">
    <location>
        <position position="148"/>
    </location>
    <ligand>
        <name>Co(2+)</name>
        <dbReference type="ChEBI" id="CHEBI:48828"/>
    </ligand>
</feature>
<accession>A0A1H0W1W9</accession>
<dbReference type="Pfam" id="PF06180">
    <property type="entry name" value="CbiK"/>
    <property type="match status" value="1"/>
</dbReference>
<dbReference type="AlphaFoldDB" id="A0A1H0W1W9"/>
<evidence type="ECO:0000256" key="1">
    <source>
        <dbReference type="PIRSR" id="PIRSR033579-1"/>
    </source>
</evidence>
<dbReference type="Gene3D" id="3.40.50.1400">
    <property type="match status" value="2"/>
</dbReference>
<dbReference type="SUPFAM" id="SSF53800">
    <property type="entry name" value="Chelatase"/>
    <property type="match status" value="1"/>
</dbReference>
<keyword evidence="2" id="KW-0170">Cobalt</keyword>
<name>A0A1H0W1W9_9CLOT</name>
<gene>
    <name evidence="3" type="ORF">SAMN04488529_1268</name>
</gene>
<proteinExistence type="predicted"/>
<organism evidence="3 4">
    <name type="scientific">Clostridium gasigenes</name>
    <dbReference type="NCBI Taxonomy" id="94869"/>
    <lineage>
        <taxon>Bacteria</taxon>
        <taxon>Bacillati</taxon>
        <taxon>Bacillota</taxon>
        <taxon>Clostridia</taxon>
        <taxon>Eubacteriales</taxon>
        <taxon>Clostridiaceae</taxon>
        <taxon>Clostridium</taxon>
    </lineage>
</organism>
<keyword evidence="4" id="KW-1185">Reference proteome</keyword>
<feature type="binding site" evidence="2">
    <location>
        <position position="211"/>
    </location>
    <ligand>
        <name>Co(2+)</name>
        <dbReference type="ChEBI" id="CHEBI:48828"/>
    </ligand>
</feature>
<reference evidence="3 4" key="1">
    <citation type="submission" date="2016-10" db="EMBL/GenBank/DDBJ databases">
        <authorList>
            <person name="de Groot N.N."/>
        </authorList>
    </citation>
    <scope>NUCLEOTIDE SEQUENCE [LARGE SCALE GENOMIC DNA]</scope>
    <source>
        <strain evidence="3 4">DSM 12272</strain>
    </source>
</reference>
<dbReference type="GO" id="GO:0016852">
    <property type="term" value="F:sirohydrochlorin cobaltochelatase activity"/>
    <property type="evidence" value="ECO:0007669"/>
    <property type="project" value="InterPro"/>
</dbReference>
<keyword evidence="2" id="KW-0479">Metal-binding</keyword>
<sequence length="260" mass="29860">MRKAILLVCFGTANKDAIENCIVPMEEEIRKEFNNKYLVLKAFTSKTLINILKINENIPVLRIDEALFYLSSEGYEEVVIQPLHVMAGTEYEDIKEIMNTYSKSFRSLKIGKTLLGYKEKELEKACDRFIDAISREVPKDKNVVLVGHGSKNGSNESYYKLEERFKALGYDKLLIGTIDGERNVDVIISELKEKEIKETLLIPILMLPGNHAKKDIESGEKSWAHKLRKVGIEVEVNMKALLEYEDIRRVYVEEIRGLIT</sequence>
<dbReference type="EMBL" id="FNJM01000026">
    <property type="protein sequence ID" value="SDP84568.1"/>
    <property type="molecule type" value="Genomic_DNA"/>
</dbReference>
<evidence type="ECO:0000313" key="3">
    <source>
        <dbReference type="EMBL" id="SDP84568.1"/>
    </source>
</evidence>
<feature type="active site" description="Proton acceptor" evidence="1">
    <location>
        <position position="148"/>
    </location>
</feature>
<dbReference type="PIRSF" id="PIRSF033579">
    <property type="entry name" value="Anaer_Co_chel"/>
    <property type="match status" value="1"/>
</dbReference>
<dbReference type="Proteomes" id="UP000198597">
    <property type="component" value="Unassembled WGS sequence"/>
</dbReference>
<evidence type="ECO:0000256" key="2">
    <source>
        <dbReference type="PIRSR" id="PIRSR033579-3"/>
    </source>
</evidence>